<evidence type="ECO:0000313" key="2">
    <source>
        <dbReference type="Proteomes" id="UP001652564"/>
    </source>
</evidence>
<evidence type="ECO:0008006" key="3">
    <source>
        <dbReference type="Google" id="ProtNLM"/>
    </source>
</evidence>
<comment type="caution">
    <text evidence="1">The sequence shown here is derived from an EMBL/GenBank/DDBJ whole genome shotgun (WGS) entry which is preliminary data.</text>
</comment>
<organism evidence="1 2">
    <name type="scientific">Albidovulum litorale</name>
    <dbReference type="NCBI Taxonomy" id="2984134"/>
    <lineage>
        <taxon>Bacteria</taxon>
        <taxon>Pseudomonadati</taxon>
        <taxon>Pseudomonadota</taxon>
        <taxon>Alphaproteobacteria</taxon>
        <taxon>Rhodobacterales</taxon>
        <taxon>Paracoccaceae</taxon>
        <taxon>Albidovulum</taxon>
    </lineage>
</organism>
<dbReference type="RefSeq" id="WP_263738244.1">
    <property type="nucleotide sequence ID" value="NZ_JAOWKZ010000001.1"/>
</dbReference>
<name>A0ABT2ZIU8_9RHOB</name>
<keyword evidence="2" id="KW-1185">Reference proteome</keyword>
<dbReference type="Proteomes" id="UP001652564">
    <property type="component" value="Unassembled WGS sequence"/>
</dbReference>
<protein>
    <recommendedName>
        <fullName evidence="3">Glyceraldehyde-3-phosphate dehydrogenase</fullName>
    </recommendedName>
</protein>
<reference evidence="1 2" key="1">
    <citation type="submission" date="2022-10" db="EMBL/GenBank/DDBJ databases">
        <title>Defluviimonas sp. nov., isolated from ocean surface sediments.</title>
        <authorList>
            <person name="He W."/>
            <person name="Wang L."/>
            <person name="Zhang D.-F."/>
        </authorList>
    </citation>
    <scope>NUCLEOTIDE SEQUENCE [LARGE SCALE GENOMIC DNA]</scope>
    <source>
        <strain evidence="1 2">WL0050</strain>
    </source>
</reference>
<evidence type="ECO:0000313" key="1">
    <source>
        <dbReference type="EMBL" id="MCV2871052.1"/>
    </source>
</evidence>
<gene>
    <name evidence="1" type="ORF">OEZ71_01955</name>
</gene>
<proteinExistence type="predicted"/>
<sequence>MTNRIAFVLLALIVAFFVVDYLWLGLGAPVFLGRKFIEFIEFLAFWR</sequence>
<dbReference type="EMBL" id="JAOWKZ010000001">
    <property type="protein sequence ID" value="MCV2871052.1"/>
    <property type="molecule type" value="Genomic_DNA"/>
</dbReference>
<accession>A0ABT2ZIU8</accession>